<dbReference type="GO" id="GO:0016491">
    <property type="term" value="F:oxidoreductase activity"/>
    <property type="evidence" value="ECO:0007669"/>
    <property type="project" value="InterPro"/>
</dbReference>
<keyword evidence="8" id="KW-1185">Reference proteome</keyword>
<comment type="subcellular location">
    <subcellularLocation>
        <location evidence="1">Cell envelope</location>
    </subcellularLocation>
</comment>
<keyword evidence="4" id="KW-0676">Redox-active center</keyword>
<dbReference type="GO" id="GO:0016209">
    <property type="term" value="F:antioxidant activity"/>
    <property type="evidence" value="ECO:0007669"/>
    <property type="project" value="InterPro"/>
</dbReference>
<dbReference type="PANTHER" id="PTHR42852:SF6">
    <property type="entry name" value="THIOL:DISULFIDE INTERCHANGE PROTEIN DSBE"/>
    <property type="match status" value="1"/>
</dbReference>
<proteinExistence type="predicted"/>
<dbReference type="Proteomes" id="UP000192796">
    <property type="component" value="Unassembled WGS sequence"/>
</dbReference>
<sequence length="400" mass="45990">MRTIFTLTLFLLLLLFNKSNAQQYNTKELLEKIDRSVNSITEGQFTLHNTISKISVGEDTTKRAKYSICSFKRLKSDSLTGYQLSSFHNDGYQQLYDGNALFTVTPWDKILQITYSEKYPDKIKDLANDYFIFPLFKYLNKHIQHFNNDKLLSKVTLLGIESFNGENYYKLQTNASRPSDKNKTEVYFFISTSTFLPVRQVVKFENIIGQAKEIQTFDYWITDLKPAPVAKNQFSKEILAAYNKEKLYDPSGDKHESKLLAVGTVAPDWELPLLSGGKLQLEALKGKIVILDFWYKACAPCQKQMLSLQKLHDKFEKNKVMFISVNTIDDPVKDKLELFLKNRNITIPCVYNGKSIESKYGIYGSPALIMIDKEGKIIFTVDGYSNTLLEDVSKVIEQHQ</sequence>
<protein>
    <recommendedName>
        <fullName evidence="6">Thioredoxin domain-containing protein</fullName>
    </recommendedName>
</protein>
<dbReference type="RefSeq" id="WP_081152904.1">
    <property type="nucleotide sequence ID" value="NZ_LVYD01000061.1"/>
</dbReference>
<evidence type="ECO:0000256" key="3">
    <source>
        <dbReference type="ARBA" id="ARBA00023157"/>
    </source>
</evidence>
<keyword evidence="2" id="KW-0201">Cytochrome c-type biogenesis</keyword>
<dbReference type="AlphaFoldDB" id="A0A1V9FQ62"/>
<dbReference type="InterPro" id="IPR000866">
    <property type="entry name" value="AhpC/TSA"/>
</dbReference>
<dbReference type="InterPro" id="IPR050553">
    <property type="entry name" value="Thioredoxin_ResA/DsbE_sf"/>
</dbReference>
<evidence type="ECO:0000256" key="5">
    <source>
        <dbReference type="SAM" id="SignalP"/>
    </source>
</evidence>
<organism evidence="7 8">
    <name type="scientific">Niastella vici</name>
    <dbReference type="NCBI Taxonomy" id="1703345"/>
    <lineage>
        <taxon>Bacteria</taxon>
        <taxon>Pseudomonadati</taxon>
        <taxon>Bacteroidota</taxon>
        <taxon>Chitinophagia</taxon>
        <taxon>Chitinophagales</taxon>
        <taxon>Chitinophagaceae</taxon>
        <taxon>Niastella</taxon>
    </lineage>
</organism>
<evidence type="ECO:0000256" key="1">
    <source>
        <dbReference type="ARBA" id="ARBA00004196"/>
    </source>
</evidence>
<feature type="chain" id="PRO_5013003493" description="Thioredoxin domain-containing protein" evidence="5">
    <location>
        <begin position="22"/>
        <end position="400"/>
    </location>
</feature>
<evidence type="ECO:0000313" key="7">
    <source>
        <dbReference type="EMBL" id="OQP60503.1"/>
    </source>
</evidence>
<feature type="signal peptide" evidence="5">
    <location>
        <begin position="1"/>
        <end position="21"/>
    </location>
</feature>
<dbReference type="Pfam" id="PF00578">
    <property type="entry name" value="AhpC-TSA"/>
    <property type="match status" value="1"/>
</dbReference>
<dbReference type="PANTHER" id="PTHR42852">
    <property type="entry name" value="THIOL:DISULFIDE INTERCHANGE PROTEIN DSBE"/>
    <property type="match status" value="1"/>
</dbReference>
<comment type="caution">
    <text evidence="7">The sequence shown here is derived from an EMBL/GenBank/DDBJ whole genome shotgun (WGS) entry which is preliminary data.</text>
</comment>
<dbReference type="InterPro" id="IPR036249">
    <property type="entry name" value="Thioredoxin-like_sf"/>
</dbReference>
<evidence type="ECO:0000256" key="4">
    <source>
        <dbReference type="ARBA" id="ARBA00023284"/>
    </source>
</evidence>
<keyword evidence="3" id="KW-1015">Disulfide bond</keyword>
<dbReference type="SUPFAM" id="SSF52833">
    <property type="entry name" value="Thioredoxin-like"/>
    <property type="match status" value="1"/>
</dbReference>
<name>A0A1V9FQ62_9BACT</name>
<gene>
    <name evidence="7" type="ORF">A3860_33085</name>
</gene>
<dbReference type="OrthoDB" id="9815205at2"/>
<dbReference type="GO" id="GO:0017004">
    <property type="term" value="P:cytochrome complex assembly"/>
    <property type="evidence" value="ECO:0007669"/>
    <property type="project" value="UniProtKB-KW"/>
</dbReference>
<dbReference type="STRING" id="1703345.A3860_33085"/>
<dbReference type="PROSITE" id="PS51352">
    <property type="entry name" value="THIOREDOXIN_2"/>
    <property type="match status" value="1"/>
</dbReference>
<dbReference type="GO" id="GO:0030313">
    <property type="term" value="C:cell envelope"/>
    <property type="evidence" value="ECO:0007669"/>
    <property type="project" value="UniProtKB-SubCell"/>
</dbReference>
<evidence type="ECO:0000256" key="2">
    <source>
        <dbReference type="ARBA" id="ARBA00022748"/>
    </source>
</evidence>
<dbReference type="InterPro" id="IPR013766">
    <property type="entry name" value="Thioredoxin_domain"/>
</dbReference>
<dbReference type="CDD" id="cd02966">
    <property type="entry name" value="TlpA_like_family"/>
    <property type="match status" value="1"/>
</dbReference>
<keyword evidence="5" id="KW-0732">Signal</keyword>
<evidence type="ECO:0000259" key="6">
    <source>
        <dbReference type="PROSITE" id="PS51352"/>
    </source>
</evidence>
<dbReference type="Gene3D" id="3.40.30.10">
    <property type="entry name" value="Glutaredoxin"/>
    <property type="match status" value="1"/>
</dbReference>
<reference evidence="7 8" key="1">
    <citation type="submission" date="2016-03" db="EMBL/GenBank/DDBJ databases">
        <title>Niastella vici sp. nov., isolated from farmland soil.</title>
        <authorList>
            <person name="Chen L."/>
            <person name="Wang D."/>
            <person name="Yang S."/>
            <person name="Wang G."/>
        </authorList>
    </citation>
    <scope>NUCLEOTIDE SEQUENCE [LARGE SCALE GENOMIC DNA]</scope>
    <source>
        <strain evidence="7 8">DJ57</strain>
    </source>
</reference>
<feature type="domain" description="Thioredoxin" evidence="6">
    <location>
        <begin position="260"/>
        <end position="400"/>
    </location>
</feature>
<accession>A0A1V9FQ62</accession>
<evidence type="ECO:0000313" key="8">
    <source>
        <dbReference type="Proteomes" id="UP000192796"/>
    </source>
</evidence>
<dbReference type="EMBL" id="LVYD01000061">
    <property type="protein sequence ID" value="OQP60503.1"/>
    <property type="molecule type" value="Genomic_DNA"/>
</dbReference>